<dbReference type="HOGENOM" id="CLU_083681_0_0_1"/>
<dbReference type="OrthoDB" id="1919336at2759"/>
<dbReference type="InterPro" id="IPR036910">
    <property type="entry name" value="HMG_box_dom_sf"/>
</dbReference>
<dbReference type="GO" id="GO:0003677">
    <property type="term" value="F:DNA binding"/>
    <property type="evidence" value="ECO:0007669"/>
    <property type="project" value="UniProtKB-UniRule"/>
</dbReference>
<keyword evidence="1 2" id="KW-0238">DNA-binding</keyword>
<evidence type="ECO:0000256" key="1">
    <source>
        <dbReference type="ARBA" id="ARBA00023125"/>
    </source>
</evidence>
<dbReference type="InterPro" id="IPR050342">
    <property type="entry name" value="HMGB"/>
</dbReference>
<name>J4I0T1_9APHY</name>
<gene>
    <name evidence="5" type="ORF">FIBRA_07506</name>
</gene>
<dbReference type="SMART" id="SM00398">
    <property type="entry name" value="HMG"/>
    <property type="match status" value="2"/>
</dbReference>
<dbReference type="GeneID" id="24100203"/>
<dbReference type="InParanoid" id="J4I0T1"/>
<dbReference type="EMBL" id="HE797185">
    <property type="protein sequence ID" value="CCM05292.1"/>
    <property type="molecule type" value="Genomic_DNA"/>
</dbReference>
<proteinExistence type="predicted"/>
<dbReference type="RefSeq" id="XP_012184575.1">
    <property type="nucleotide sequence ID" value="XM_012329185.1"/>
</dbReference>
<dbReference type="Pfam" id="PF09011">
    <property type="entry name" value="HMG_box_2"/>
    <property type="match status" value="2"/>
</dbReference>
<evidence type="ECO:0000313" key="5">
    <source>
        <dbReference type="EMBL" id="CCM05292.1"/>
    </source>
</evidence>
<evidence type="ECO:0000256" key="2">
    <source>
        <dbReference type="PROSITE-ProRule" id="PRU00267"/>
    </source>
</evidence>
<evidence type="ECO:0000259" key="4">
    <source>
        <dbReference type="PROSITE" id="PS50118"/>
    </source>
</evidence>
<organism evidence="5 6">
    <name type="scientific">Fibroporia radiculosa</name>
    <dbReference type="NCBI Taxonomy" id="599839"/>
    <lineage>
        <taxon>Eukaryota</taxon>
        <taxon>Fungi</taxon>
        <taxon>Dikarya</taxon>
        <taxon>Basidiomycota</taxon>
        <taxon>Agaricomycotina</taxon>
        <taxon>Agaricomycetes</taxon>
        <taxon>Polyporales</taxon>
        <taxon>Fibroporiaceae</taxon>
        <taxon>Fibroporia</taxon>
    </lineage>
</organism>
<feature type="DNA-binding region" description="HMG box" evidence="2">
    <location>
        <begin position="108"/>
        <end position="178"/>
    </location>
</feature>
<dbReference type="AlphaFoldDB" id="J4I0T1"/>
<protein>
    <recommendedName>
        <fullName evidence="4">HMG box domain-containing protein</fullName>
    </recommendedName>
</protein>
<dbReference type="GO" id="GO:0006357">
    <property type="term" value="P:regulation of transcription by RNA polymerase II"/>
    <property type="evidence" value="ECO:0007669"/>
    <property type="project" value="TreeGrafter"/>
</dbReference>
<dbReference type="Gene3D" id="1.10.30.10">
    <property type="entry name" value="High mobility group box domain"/>
    <property type="match status" value="2"/>
</dbReference>
<reference evidence="5 6" key="1">
    <citation type="journal article" date="2012" name="Appl. Environ. Microbiol.">
        <title>Short-read sequencing for genomic analysis of the brown rot fungus Fibroporia radiculosa.</title>
        <authorList>
            <person name="Tang J.D."/>
            <person name="Perkins A.D."/>
            <person name="Sonstegard T.S."/>
            <person name="Schroeder S.G."/>
            <person name="Burgess S.C."/>
            <person name="Diehl S.V."/>
        </authorList>
    </citation>
    <scope>NUCLEOTIDE SEQUENCE [LARGE SCALE GENOMIC DNA]</scope>
    <source>
        <strain evidence="5 6">TFFH 294</strain>
    </source>
</reference>
<accession>J4I0T1</accession>
<feature type="domain" description="HMG box" evidence="4">
    <location>
        <begin position="211"/>
        <end position="276"/>
    </location>
</feature>
<dbReference type="PANTHER" id="PTHR48112">
    <property type="entry name" value="HIGH MOBILITY GROUP PROTEIN DSP1"/>
    <property type="match status" value="1"/>
</dbReference>
<feature type="domain" description="HMG box" evidence="4">
    <location>
        <begin position="108"/>
        <end position="178"/>
    </location>
</feature>
<dbReference type="Proteomes" id="UP000006352">
    <property type="component" value="Unassembled WGS sequence"/>
</dbReference>
<keyword evidence="2" id="KW-0539">Nucleus</keyword>
<evidence type="ECO:0000313" key="6">
    <source>
        <dbReference type="Proteomes" id="UP000006352"/>
    </source>
</evidence>
<feature type="region of interest" description="Disordered" evidence="3">
    <location>
        <begin position="45"/>
        <end position="100"/>
    </location>
</feature>
<sequence>MFSYVGQRAILRVSTLASSRCSPITSLQTQTRSFLTTATSSLSRAKANAPTKMIQERSAGTKAEKAEKPTKKTTRKASVPKAKKAKDSETSIPSKKATTKIAKADLPPKGAPSIYALYFTDYYRQYGADAALKGTKAKVIASEAAAHWKTLSDYEKEKYNDQLQVEREAYVKRMKEYLERVDPTVLKTINAQRKAEGKHKVPQPRELKGLVKTPIRPFNLYVKEHSRTITVPEGLHGIEIGKHLIKQCAADWKALSPEERAHYAENAQQSNEQLNA</sequence>
<evidence type="ECO:0000256" key="3">
    <source>
        <dbReference type="SAM" id="MobiDB-lite"/>
    </source>
</evidence>
<dbReference type="PANTHER" id="PTHR48112:SF22">
    <property type="entry name" value="MITOCHONDRIAL TRANSCRIPTION FACTOR A, ISOFORM B"/>
    <property type="match status" value="1"/>
</dbReference>
<keyword evidence="6" id="KW-1185">Reference proteome</keyword>
<dbReference type="GO" id="GO:0005634">
    <property type="term" value="C:nucleus"/>
    <property type="evidence" value="ECO:0007669"/>
    <property type="project" value="UniProtKB-UniRule"/>
</dbReference>
<dbReference type="CDD" id="cd00084">
    <property type="entry name" value="HMG-box_SF"/>
    <property type="match status" value="1"/>
</dbReference>
<dbReference type="STRING" id="599839.J4I0T1"/>
<dbReference type="InterPro" id="IPR009071">
    <property type="entry name" value="HMG_box_dom"/>
</dbReference>
<dbReference type="SUPFAM" id="SSF47095">
    <property type="entry name" value="HMG-box"/>
    <property type="match status" value="2"/>
</dbReference>
<feature type="DNA-binding region" description="HMG box" evidence="2">
    <location>
        <begin position="211"/>
        <end position="276"/>
    </location>
</feature>
<dbReference type="PROSITE" id="PS50118">
    <property type="entry name" value="HMG_BOX_2"/>
    <property type="match status" value="2"/>
</dbReference>